<organism evidence="1 2">
    <name type="scientific">Streptomyces lavendulae subsp. lavendulae</name>
    <dbReference type="NCBI Taxonomy" id="58340"/>
    <lineage>
        <taxon>Bacteria</taxon>
        <taxon>Bacillati</taxon>
        <taxon>Actinomycetota</taxon>
        <taxon>Actinomycetes</taxon>
        <taxon>Kitasatosporales</taxon>
        <taxon>Streptomycetaceae</taxon>
        <taxon>Streptomyces</taxon>
    </lineage>
</organism>
<protein>
    <submittedName>
        <fullName evidence="1">Uncharacterized protein</fullName>
    </submittedName>
</protein>
<evidence type="ECO:0000313" key="2">
    <source>
        <dbReference type="Proteomes" id="UP000231791"/>
    </source>
</evidence>
<dbReference type="OrthoDB" id="4331128at2"/>
<evidence type="ECO:0000313" key="1">
    <source>
        <dbReference type="EMBL" id="ATZ26177.1"/>
    </source>
</evidence>
<dbReference type="RefSeq" id="WP_037687599.1">
    <property type="nucleotide sequence ID" value="NZ_CP024985.1"/>
</dbReference>
<dbReference type="GeneID" id="49385389"/>
<proteinExistence type="predicted"/>
<name>A0A2K8PHH1_STRLA</name>
<gene>
    <name evidence="1" type="ORF">SLAV_21800</name>
</gene>
<dbReference type="EMBL" id="CP024985">
    <property type="protein sequence ID" value="ATZ26177.1"/>
    <property type="molecule type" value="Genomic_DNA"/>
</dbReference>
<reference evidence="1 2" key="1">
    <citation type="submission" date="2017-11" db="EMBL/GenBank/DDBJ databases">
        <title>Complete genome sequence of Streptomyces lavendulae subsp. lavendulae CCM 3239 (formerly 'Streptomyces aureofaciens CCM 3239'), the producer of the angucycline-type antibiotic auricin.</title>
        <authorList>
            <person name="Busche T."/>
            <person name="Novakova R."/>
            <person name="Al'Dilaimi A."/>
            <person name="Homerova D."/>
            <person name="Feckova L."/>
            <person name="Rezuchova B."/>
            <person name="Mingyar E."/>
            <person name="Csolleiova D."/>
            <person name="Bekeova C."/>
            <person name="Winkler A."/>
            <person name="Sevcikova B."/>
            <person name="Kalinowski J."/>
            <person name="Kormanec J."/>
            <person name="Ruckert C."/>
        </authorList>
    </citation>
    <scope>NUCLEOTIDE SEQUENCE [LARGE SCALE GENOMIC DNA]</scope>
    <source>
        <strain evidence="1 2">CCM 3239</strain>
    </source>
</reference>
<dbReference type="Proteomes" id="UP000231791">
    <property type="component" value="Chromosome"/>
</dbReference>
<dbReference type="KEGG" id="slx:SLAV_21800"/>
<dbReference type="AlphaFoldDB" id="A0A2K8PHH1"/>
<accession>A0A2K8PHH1</accession>
<keyword evidence="2" id="KW-1185">Reference proteome</keyword>
<sequence length="107" mass="10947">MISVKTSFPRPGADQAWIRKVAGSVLAAAYLLDAAAVCLALGDGRSAPSDRDGLGAAGLACLLSVCLSIGAIQLCLRPSVRRALGLWWTTPAVVLGAVASVRLAVLF</sequence>